<feature type="transmembrane region" description="Helical" evidence="1">
    <location>
        <begin position="85"/>
        <end position="105"/>
    </location>
</feature>
<name>B2BSE8_9HEXA</name>
<dbReference type="EMBL" id="EU016196">
    <property type="protein sequence ID" value="ABS57601.1"/>
    <property type="molecule type" value="Genomic_DNA"/>
</dbReference>
<dbReference type="CTD" id="4541"/>
<geneLocation type="mitochondrion" evidence="2"/>
<keyword evidence="1" id="KW-0812">Transmembrane</keyword>
<dbReference type="GeneID" id="6172331"/>
<gene>
    <name evidence="2" type="primary">ND6</name>
</gene>
<keyword evidence="1" id="KW-1133">Transmembrane helix</keyword>
<feature type="transmembrane region" description="Helical" evidence="1">
    <location>
        <begin position="12"/>
        <end position="37"/>
    </location>
</feature>
<reference evidence="2" key="1">
    <citation type="journal article" date="2007" name="BMC Evol. Biol.">
        <title>Phylogenetic analysis of mitochondrial protein coding genes confirms the reciprocal paraphyly of Hexapoda and Crustacea.</title>
        <authorList>
            <person name="Carapelli A."/>
            <person name="Lio P."/>
            <person name="Nardi F."/>
            <person name="van der Wath E."/>
            <person name="Frati F."/>
        </authorList>
    </citation>
    <scope>NUCLEOTIDE SEQUENCE</scope>
</reference>
<sequence>MTTLIFMGLAVFNSICLCLVNAPILMLAIILIQALMICLMVKSFSSISWYSFILFLVFVGGLMILFIYIVSLASNNNLTISMNKPLIFTLFSSLMIFSLSVMMTSKNNTLSGPTLMETKLWLFKMYSMTSLPTILMVMLYLLLTLMITVSLVLKKSGPLRSIILN</sequence>
<dbReference type="AlphaFoldDB" id="B2BSE8"/>
<feature type="transmembrane region" description="Helical" evidence="1">
    <location>
        <begin position="125"/>
        <end position="153"/>
    </location>
</feature>
<feature type="transmembrane region" description="Helical" evidence="1">
    <location>
        <begin position="49"/>
        <end position="73"/>
    </location>
</feature>
<accession>B2BSE8</accession>
<keyword evidence="1" id="KW-0472">Membrane</keyword>
<evidence type="ECO:0000313" key="2">
    <source>
        <dbReference type="EMBL" id="ABS57601.1"/>
    </source>
</evidence>
<protein>
    <submittedName>
        <fullName evidence="2">NADH dehydrogenase subunit 6</fullName>
    </submittedName>
</protein>
<proteinExistence type="predicted"/>
<keyword evidence="2" id="KW-0496">Mitochondrion</keyword>
<organism evidence="2">
    <name type="scientific">Friesea antarctica</name>
    <dbReference type="NCBI Taxonomy" id="2720488"/>
    <lineage>
        <taxon>Eukaryota</taxon>
        <taxon>Metazoa</taxon>
        <taxon>Ecdysozoa</taxon>
        <taxon>Arthropoda</taxon>
        <taxon>Hexapoda</taxon>
        <taxon>Collembola</taxon>
        <taxon>Poduromorpha</taxon>
        <taxon>Poduroidea</taxon>
        <taxon>Neanuridae</taxon>
        <taxon>Frieseinae</taxon>
        <taxon>Friesea</taxon>
    </lineage>
</organism>
<evidence type="ECO:0000256" key="1">
    <source>
        <dbReference type="SAM" id="Phobius"/>
    </source>
</evidence>
<dbReference type="RefSeq" id="YP_001798503.1">
    <property type="nucleotide sequence ID" value="NC_010535.1"/>
</dbReference>